<keyword evidence="1" id="KW-0863">Zinc-finger</keyword>
<evidence type="ECO:0000313" key="5">
    <source>
        <dbReference type="EMBL" id="OMO53937.1"/>
    </source>
</evidence>
<dbReference type="CDD" id="cd06222">
    <property type="entry name" value="RNase_H_like"/>
    <property type="match status" value="1"/>
</dbReference>
<dbReference type="InterPro" id="IPR036397">
    <property type="entry name" value="RNaseH_sf"/>
</dbReference>
<dbReference type="InterPro" id="IPR040256">
    <property type="entry name" value="At4g02000-like"/>
</dbReference>
<keyword evidence="1" id="KW-0862">Zinc</keyword>
<dbReference type="OrthoDB" id="1302647at2759"/>
<feature type="region of interest" description="Disordered" evidence="2">
    <location>
        <begin position="22"/>
        <end position="69"/>
    </location>
</feature>
<dbReference type="InterPro" id="IPR012337">
    <property type="entry name" value="RNaseH-like_sf"/>
</dbReference>
<keyword evidence="6" id="KW-1185">Reference proteome</keyword>
<dbReference type="GO" id="GO:0003676">
    <property type="term" value="F:nucleic acid binding"/>
    <property type="evidence" value="ECO:0007669"/>
    <property type="project" value="InterPro"/>
</dbReference>
<comment type="caution">
    <text evidence="5">The sequence shown here is derived from an EMBL/GenBank/DDBJ whole genome shotgun (WGS) entry which is preliminary data.</text>
</comment>
<dbReference type="InterPro" id="IPR036691">
    <property type="entry name" value="Endo/exonu/phosph_ase_sf"/>
</dbReference>
<dbReference type="Pfam" id="PF14111">
    <property type="entry name" value="DUF4283"/>
    <property type="match status" value="1"/>
</dbReference>
<feature type="compositionally biased region" description="Basic and acidic residues" evidence="2">
    <location>
        <begin position="352"/>
        <end position="361"/>
    </location>
</feature>
<evidence type="ECO:0000259" key="3">
    <source>
        <dbReference type="PROSITE" id="PS50158"/>
    </source>
</evidence>
<feature type="region of interest" description="Disordered" evidence="2">
    <location>
        <begin position="424"/>
        <end position="445"/>
    </location>
</feature>
<dbReference type="CDD" id="cd01650">
    <property type="entry name" value="RT_nLTR_like"/>
    <property type="match status" value="1"/>
</dbReference>
<gene>
    <name evidence="5" type="ORF">CCACVL1_28201</name>
</gene>
<evidence type="ECO:0000313" key="6">
    <source>
        <dbReference type="Proteomes" id="UP000188268"/>
    </source>
</evidence>
<feature type="domain" description="Reverse transcriptase" evidence="4">
    <location>
        <begin position="979"/>
        <end position="1257"/>
    </location>
</feature>
<dbReference type="STRING" id="210143.A0A1R3G7A1"/>
<proteinExistence type="predicted"/>
<dbReference type="SUPFAM" id="SSF56219">
    <property type="entry name" value="DNase I-like"/>
    <property type="match status" value="1"/>
</dbReference>
<feature type="region of interest" description="Disordered" evidence="2">
    <location>
        <begin position="347"/>
        <end position="376"/>
    </location>
</feature>
<organism evidence="5 6">
    <name type="scientific">Corchorus capsularis</name>
    <name type="common">Jute</name>
    <dbReference type="NCBI Taxonomy" id="210143"/>
    <lineage>
        <taxon>Eukaryota</taxon>
        <taxon>Viridiplantae</taxon>
        <taxon>Streptophyta</taxon>
        <taxon>Embryophyta</taxon>
        <taxon>Tracheophyta</taxon>
        <taxon>Spermatophyta</taxon>
        <taxon>Magnoliopsida</taxon>
        <taxon>eudicotyledons</taxon>
        <taxon>Gunneridae</taxon>
        <taxon>Pentapetalae</taxon>
        <taxon>rosids</taxon>
        <taxon>malvids</taxon>
        <taxon>Malvales</taxon>
        <taxon>Malvaceae</taxon>
        <taxon>Grewioideae</taxon>
        <taxon>Apeibeae</taxon>
        <taxon>Corchorus</taxon>
    </lineage>
</organism>
<dbReference type="GO" id="GO:0008270">
    <property type="term" value="F:zinc ion binding"/>
    <property type="evidence" value="ECO:0007669"/>
    <property type="project" value="UniProtKB-KW"/>
</dbReference>
<keyword evidence="5" id="KW-0695">RNA-directed DNA polymerase</keyword>
<keyword evidence="1" id="KW-0479">Metal-binding</keyword>
<dbReference type="Pfam" id="PF13456">
    <property type="entry name" value="RVT_3"/>
    <property type="match status" value="1"/>
</dbReference>
<dbReference type="InterPro" id="IPR002156">
    <property type="entry name" value="RNaseH_domain"/>
</dbReference>
<feature type="domain" description="CCHC-type" evidence="3">
    <location>
        <begin position="291"/>
        <end position="304"/>
    </location>
</feature>
<dbReference type="GO" id="GO:0004523">
    <property type="term" value="F:RNA-DNA hybrid ribonuclease activity"/>
    <property type="evidence" value="ECO:0007669"/>
    <property type="project" value="InterPro"/>
</dbReference>
<protein>
    <submittedName>
        <fullName evidence="5">Reverse transcriptase</fullName>
    </submittedName>
</protein>
<dbReference type="EMBL" id="AWWV01015079">
    <property type="protein sequence ID" value="OMO53937.1"/>
    <property type="molecule type" value="Genomic_DNA"/>
</dbReference>
<name>A0A1R3G7A1_COCAP</name>
<dbReference type="GO" id="GO:0003964">
    <property type="term" value="F:RNA-directed DNA polymerase activity"/>
    <property type="evidence" value="ECO:0007669"/>
    <property type="project" value="UniProtKB-KW"/>
</dbReference>
<dbReference type="Gene3D" id="3.30.420.10">
    <property type="entry name" value="Ribonuclease H-like superfamily/Ribonuclease H"/>
    <property type="match status" value="1"/>
</dbReference>
<dbReference type="SUPFAM" id="SSF56672">
    <property type="entry name" value="DNA/RNA polymerases"/>
    <property type="match status" value="1"/>
</dbReference>
<dbReference type="PANTHER" id="PTHR31286">
    <property type="entry name" value="GLYCINE-RICH CELL WALL STRUCTURAL PROTEIN 1.8-LIKE"/>
    <property type="match status" value="1"/>
</dbReference>
<dbReference type="PROSITE" id="PS50158">
    <property type="entry name" value="ZF_CCHC"/>
    <property type="match status" value="1"/>
</dbReference>
<dbReference type="PROSITE" id="PS50878">
    <property type="entry name" value="RT_POL"/>
    <property type="match status" value="1"/>
</dbReference>
<dbReference type="InterPro" id="IPR044730">
    <property type="entry name" value="RNase_H-like_dom_plant"/>
</dbReference>
<keyword evidence="5" id="KW-0548">Nucleotidyltransferase</keyword>
<accession>A0A1R3G7A1</accession>
<feature type="compositionally biased region" description="Basic and acidic residues" evidence="2">
    <location>
        <begin position="30"/>
        <end position="41"/>
    </location>
</feature>
<feature type="compositionally biased region" description="Polar residues" evidence="2">
    <location>
        <begin position="305"/>
        <end position="334"/>
    </location>
</feature>
<keyword evidence="5" id="KW-0808">Transferase</keyword>
<dbReference type="PANTHER" id="PTHR31286:SF99">
    <property type="entry name" value="DUF4283 DOMAIN-CONTAINING PROTEIN"/>
    <property type="match status" value="1"/>
</dbReference>
<dbReference type="InterPro" id="IPR025558">
    <property type="entry name" value="DUF4283"/>
</dbReference>
<feature type="region of interest" description="Disordered" evidence="2">
    <location>
        <begin position="303"/>
        <end position="334"/>
    </location>
</feature>
<dbReference type="Gramene" id="OMO53937">
    <property type="protein sequence ID" value="OMO53937"/>
    <property type="gene ID" value="CCACVL1_28201"/>
</dbReference>
<dbReference type="Proteomes" id="UP000188268">
    <property type="component" value="Unassembled WGS sequence"/>
</dbReference>
<sequence length="1562" mass="175737">MESTPPASPLVTDLADEAIRRSKKKYKKRRAEEGPVDGLDKGEEELDAEIPAPKVPLESSNVSYRDRGTRSVPVQESTWEDWTEIDGGDDSIMFEDSVSDGEEGEDSDSWVRFSIEEKRELRKPWNNALIVKLLGKILGFKALSSRVQQLWRIEGKYRIIDLGNDYFCFKFQKRKDCKHVLDGGPWVISGHYLTVRQWTHNFKPNSDVIKSIVAWIRLPQLPLEYYTNMAIRRIASKVGRVIRLDKTAESVVRGGFARVCVELDLSVPLRSSVDIGTMVQAIEYEGLHLICFSCGQFGHRRDACSMTSGKSTTNAASSVPSHSDQTPSQVVETSTNASFDPWMIAQQRGRRPVQETVEKGKSTVRSDPGHDSRNRFNHFKNVKEDLVEKKKEKLVEEFSSVKNGPFKYDRKEWKPKKDYGINISSKSSGKEGFKAKSKGVASSSRSDADLPKAYSVFEPNKVIGPPPGFSFKAGDYRPVTFDAKRLEELVGSKLHGPVMDGVMEISTASFTTRSSTNEGASVVAMEFSKSDGGKKLTSDPSILPPQNPPSNESGVPAVSLEEKEVEGNEERLNGTDGFVVEASEEQMMIDVNTEVVKRVAKYLRFSDYFEVPTEGMAGGIVLFWNAATTDLTVHSFSTQIIHTSILYKGVQHMVSFAYVRPQTQFKDIFWRDLKDFSASISSSWIVLGDFNDFAALEERWDGKDDVSFLINRVLKFRNRWNDCNLLDAGSSGSKFTWRRRVGGRVVLQEKLDRVLWNLAALTELTDAKIMNLPCLCSDHHPILLDFNCIQKAPLKNRPVRFEAAWLTHPEFSQVFAAAWSRGEGSLSQAIEEVTKDVQAWKVDVFRNIFHRKRVFGKDPRSSKFRGFCYFYFSPEVGNSVTRGVVYEQNVLSSHVVSFYSELFGKKEKESLSSSFNQFAMCVLEEEKLELVKHPSFDEVRLATFSMKGLKAPGVDGIQPIFYQRNWVTVKESLLKFVDEAITSGKIDVNLLHAHMVLIPKGSNPTSVKDFRPITLLNTCYKILSKVLVNRMRPILQRIIGPFQNSFLAGRSTTDNILITQEIVHTLSNLKGRKGAMILKIDLQKAYDNVSWEFLHEVLNFFGFPTQLISLIMFCVTNIDLSIIWNGDALPSFKPQQGLRQGDPLSPYLFILAMERLSHMILERVDRKQWVPVKSCRSDFGKASGLEMNLLKSKLWVSPNISRQQAGRLSSLCGIPLGQDLGTYLGVPIIHTKVTRSTYSYVIDRVLKKLANWKGKVLSYAGRRTLIQSSLSSIPVYTMQTALLLVSVCEKLDQVSRNFLWGGDVENSHNHLVNWDRVCRPKVRSRKGLTTEIGCSLCEGDVEIIDHILRGCPFAEGVWSSLYHRYGLDARSDQEFRVWIRRIVPSADSIVAYAVKLAQDSAMAWNAGFAKSLSAPRVVKWKPHIPGILILNMDGSRRAHDGQASAGGLIRDSNGGWVKGFMLNIGTTDSLSAELWGIRQGLLMAKSMNIASLVIEMDAAVVVQFLKDQLDSSHPCYTLVRDCYEIIQGGWITKIRHIYREGNRCADLLATLAHDNPPVVSWC</sequence>
<evidence type="ECO:0000259" key="4">
    <source>
        <dbReference type="PROSITE" id="PS50878"/>
    </source>
</evidence>
<evidence type="ECO:0000256" key="1">
    <source>
        <dbReference type="PROSITE-ProRule" id="PRU00047"/>
    </source>
</evidence>
<dbReference type="InterPro" id="IPR001878">
    <property type="entry name" value="Znf_CCHC"/>
</dbReference>
<dbReference type="SUPFAM" id="SSF53098">
    <property type="entry name" value="Ribonuclease H-like"/>
    <property type="match status" value="1"/>
</dbReference>
<dbReference type="InterPro" id="IPR043502">
    <property type="entry name" value="DNA/RNA_pol_sf"/>
</dbReference>
<dbReference type="Gene3D" id="3.60.10.10">
    <property type="entry name" value="Endonuclease/exonuclease/phosphatase"/>
    <property type="match status" value="1"/>
</dbReference>
<reference evidence="5 6" key="1">
    <citation type="submission" date="2013-09" db="EMBL/GenBank/DDBJ databases">
        <title>Corchorus capsularis genome sequencing.</title>
        <authorList>
            <person name="Alam M."/>
            <person name="Haque M.S."/>
            <person name="Islam M.S."/>
            <person name="Emdad E.M."/>
            <person name="Islam M.M."/>
            <person name="Ahmed B."/>
            <person name="Halim A."/>
            <person name="Hossen Q.M.M."/>
            <person name="Hossain M.Z."/>
            <person name="Ahmed R."/>
            <person name="Khan M.M."/>
            <person name="Islam R."/>
            <person name="Rashid M.M."/>
            <person name="Khan S.A."/>
            <person name="Rahman M.S."/>
            <person name="Alam M."/>
        </authorList>
    </citation>
    <scope>NUCLEOTIDE SEQUENCE [LARGE SCALE GENOMIC DNA]</scope>
    <source>
        <strain evidence="6">cv. CVL-1</strain>
        <tissue evidence="5">Whole seedling</tissue>
    </source>
</reference>
<feature type="region of interest" description="Disordered" evidence="2">
    <location>
        <begin position="530"/>
        <end position="560"/>
    </location>
</feature>
<dbReference type="Pfam" id="PF00078">
    <property type="entry name" value="RVT_1"/>
    <property type="match status" value="1"/>
</dbReference>
<evidence type="ECO:0000256" key="2">
    <source>
        <dbReference type="SAM" id="MobiDB-lite"/>
    </source>
</evidence>
<dbReference type="InterPro" id="IPR000477">
    <property type="entry name" value="RT_dom"/>
</dbReference>